<reference evidence="2 3" key="1">
    <citation type="submission" date="2020-08" db="EMBL/GenBank/DDBJ databases">
        <title>Plant Genome Project.</title>
        <authorList>
            <person name="Zhang R.-G."/>
        </authorList>
    </citation>
    <scope>NUCLEOTIDE SEQUENCE [LARGE SCALE GENOMIC DNA]</scope>
    <source>
        <tissue evidence="2">Rhizome</tissue>
    </source>
</reference>
<keyword evidence="1" id="KW-1133">Transmembrane helix</keyword>
<name>A0A8J5FZM7_ZINOF</name>
<dbReference type="InterPro" id="IPR057196">
    <property type="entry name" value="DUF7874"/>
</dbReference>
<dbReference type="OrthoDB" id="785636at2759"/>
<keyword evidence="1" id="KW-0812">Transmembrane</keyword>
<dbReference type="EMBL" id="JACMSC010000012">
    <property type="protein sequence ID" value="KAG6496861.1"/>
    <property type="molecule type" value="Genomic_DNA"/>
</dbReference>
<proteinExistence type="predicted"/>
<feature type="transmembrane region" description="Helical" evidence="1">
    <location>
        <begin position="217"/>
        <end position="239"/>
    </location>
</feature>
<organism evidence="2 3">
    <name type="scientific">Zingiber officinale</name>
    <name type="common">Ginger</name>
    <name type="synonym">Amomum zingiber</name>
    <dbReference type="NCBI Taxonomy" id="94328"/>
    <lineage>
        <taxon>Eukaryota</taxon>
        <taxon>Viridiplantae</taxon>
        <taxon>Streptophyta</taxon>
        <taxon>Embryophyta</taxon>
        <taxon>Tracheophyta</taxon>
        <taxon>Spermatophyta</taxon>
        <taxon>Magnoliopsida</taxon>
        <taxon>Liliopsida</taxon>
        <taxon>Zingiberales</taxon>
        <taxon>Zingiberaceae</taxon>
        <taxon>Zingiber</taxon>
    </lineage>
</organism>
<protein>
    <submittedName>
        <fullName evidence="2">Uncharacterized protein</fullName>
    </submittedName>
</protein>
<dbReference type="AlphaFoldDB" id="A0A8J5FZM7"/>
<evidence type="ECO:0000256" key="1">
    <source>
        <dbReference type="SAM" id="Phobius"/>
    </source>
</evidence>
<dbReference type="Pfam" id="PF25284">
    <property type="entry name" value="DUF7874"/>
    <property type="match status" value="1"/>
</dbReference>
<sequence>MSFARNGRKVFTPAPLTGFMLSNIPELNGSNFSDWHEQVLITLGCLDLDFCLQADEPSKPTDATSVEEKFLYEKWERSNRLSLMIIKSKIAKNIRTSIPESTNARKFLLSVEKKFVPKKVPALEKELGEIINDQYHTTYVETVGSDHDFYHAIYEIIEKLNERKRAIQFRLPSKEELKNKYEEHRGPRKEGEKLTREEFDKIAKDTLKIDKITWRKLALETIFFMFGAPIGAVVATRLIPGGTSLALDDILAPAVTSLTAIVLAKTNRI</sequence>
<evidence type="ECO:0000313" key="3">
    <source>
        <dbReference type="Proteomes" id="UP000734854"/>
    </source>
</evidence>
<dbReference type="PANTHER" id="PTHR37216:SF1">
    <property type="entry name" value="EXPRESSED PROTEIN"/>
    <property type="match status" value="1"/>
</dbReference>
<dbReference type="PANTHER" id="PTHR37216">
    <property type="entry name" value="EXPRESSED PROTEIN"/>
    <property type="match status" value="1"/>
</dbReference>
<gene>
    <name evidence="2" type="ORF">ZIOFF_044736</name>
</gene>
<keyword evidence="1" id="KW-0472">Membrane</keyword>
<keyword evidence="3" id="KW-1185">Reference proteome</keyword>
<accession>A0A8J5FZM7</accession>
<comment type="caution">
    <text evidence="2">The sequence shown here is derived from an EMBL/GenBank/DDBJ whole genome shotgun (WGS) entry which is preliminary data.</text>
</comment>
<evidence type="ECO:0000313" key="2">
    <source>
        <dbReference type="EMBL" id="KAG6496861.1"/>
    </source>
</evidence>
<dbReference type="Proteomes" id="UP000734854">
    <property type="component" value="Unassembled WGS sequence"/>
</dbReference>